<accession>A0AC60PB88</accession>
<comment type="caution">
    <text evidence="1">The sequence shown here is derived from an EMBL/GenBank/DDBJ whole genome shotgun (WGS) entry which is preliminary data.</text>
</comment>
<protein>
    <submittedName>
        <fullName evidence="1">Uncharacterized protein</fullName>
    </submittedName>
</protein>
<keyword evidence="2" id="KW-1185">Reference proteome</keyword>
<evidence type="ECO:0000313" key="2">
    <source>
        <dbReference type="Proteomes" id="UP000805193"/>
    </source>
</evidence>
<name>A0AC60PB88_IXOPE</name>
<reference evidence="1 2" key="1">
    <citation type="journal article" date="2020" name="Cell">
        <title>Large-Scale Comparative Analyses of Tick Genomes Elucidate Their Genetic Diversity and Vector Capacities.</title>
        <authorList>
            <consortium name="Tick Genome and Microbiome Consortium (TIGMIC)"/>
            <person name="Jia N."/>
            <person name="Wang J."/>
            <person name="Shi W."/>
            <person name="Du L."/>
            <person name="Sun Y."/>
            <person name="Zhan W."/>
            <person name="Jiang J.F."/>
            <person name="Wang Q."/>
            <person name="Zhang B."/>
            <person name="Ji P."/>
            <person name="Bell-Sakyi L."/>
            <person name="Cui X.M."/>
            <person name="Yuan T.T."/>
            <person name="Jiang B.G."/>
            <person name="Yang W.F."/>
            <person name="Lam T.T."/>
            <person name="Chang Q.C."/>
            <person name="Ding S.J."/>
            <person name="Wang X.J."/>
            <person name="Zhu J.G."/>
            <person name="Ruan X.D."/>
            <person name="Zhao L."/>
            <person name="Wei J.T."/>
            <person name="Ye R.Z."/>
            <person name="Que T.C."/>
            <person name="Du C.H."/>
            <person name="Zhou Y.H."/>
            <person name="Cheng J.X."/>
            <person name="Dai P.F."/>
            <person name="Guo W.B."/>
            <person name="Han X.H."/>
            <person name="Huang E.J."/>
            <person name="Li L.F."/>
            <person name="Wei W."/>
            <person name="Gao Y.C."/>
            <person name="Liu J.Z."/>
            <person name="Shao H.Z."/>
            <person name="Wang X."/>
            <person name="Wang C.C."/>
            <person name="Yang T.C."/>
            <person name="Huo Q.B."/>
            <person name="Li W."/>
            <person name="Chen H.Y."/>
            <person name="Chen S.E."/>
            <person name="Zhou L.G."/>
            <person name="Ni X.B."/>
            <person name="Tian J.H."/>
            <person name="Sheng Y."/>
            <person name="Liu T."/>
            <person name="Pan Y.S."/>
            <person name="Xia L.Y."/>
            <person name="Li J."/>
            <person name="Zhao F."/>
            <person name="Cao W.C."/>
        </authorList>
    </citation>
    <scope>NUCLEOTIDE SEQUENCE [LARGE SCALE GENOMIC DNA]</scope>
    <source>
        <strain evidence="1">Iper-2018</strain>
    </source>
</reference>
<proteinExistence type="predicted"/>
<organism evidence="1 2">
    <name type="scientific">Ixodes persulcatus</name>
    <name type="common">Taiga tick</name>
    <dbReference type="NCBI Taxonomy" id="34615"/>
    <lineage>
        <taxon>Eukaryota</taxon>
        <taxon>Metazoa</taxon>
        <taxon>Ecdysozoa</taxon>
        <taxon>Arthropoda</taxon>
        <taxon>Chelicerata</taxon>
        <taxon>Arachnida</taxon>
        <taxon>Acari</taxon>
        <taxon>Parasitiformes</taxon>
        <taxon>Ixodida</taxon>
        <taxon>Ixodoidea</taxon>
        <taxon>Ixodidae</taxon>
        <taxon>Ixodinae</taxon>
        <taxon>Ixodes</taxon>
    </lineage>
</organism>
<dbReference type="Proteomes" id="UP000805193">
    <property type="component" value="Unassembled WGS sequence"/>
</dbReference>
<gene>
    <name evidence="1" type="ORF">HPB47_006097</name>
</gene>
<dbReference type="EMBL" id="JABSTQ010010914">
    <property type="protein sequence ID" value="KAG0416835.1"/>
    <property type="molecule type" value="Genomic_DNA"/>
</dbReference>
<evidence type="ECO:0000313" key="1">
    <source>
        <dbReference type="EMBL" id="KAG0416835.1"/>
    </source>
</evidence>
<sequence>MEFSVCNDNSTTDTGSHPTVAEDNGHPSLADPEKDELGDKHRQKAQICSTARAEELRLRTMAAATQRGYDQVAMAWTQVDVQQAATTENGPSNLEDEGLFQLVSLRRKASQRKMVTKGGAPAVPLPSKLAAVNPGGIVSNGSACAAQTRSKRTTWRPRDTPKMRAEDIIVVLKPRETLHLKTVFQAGDLGAAIAQYVGGEAGATLNVWPVWTQNLIVCGTQHEEAANKLVRDFNLNVGSGSVPLRGHVKLNGEVCRGVITVRTDETTASLKGKVVWREGELAFVRKLGTSNVAVLTFVGRRVPRYVH</sequence>